<reference evidence="14" key="1">
    <citation type="submission" date="2022-07" db="EMBL/GenBank/DDBJ databases">
        <authorList>
            <person name="Trinca V."/>
            <person name="Uliana J.V.C."/>
            <person name="Torres T.T."/>
            <person name="Ward R.J."/>
            <person name="Monesi N."/>
        </authorList>
    </citation>
    <scope>NUCLEOTIDE SEQUENCE</scope>
    <source>
        <strain evidence="14">HSMRA1968</strain>
        <tissue evidence="14">Whole embryos</tissue>
    </source>
</reference>
<dbReference type="Pfam" id="PF04987">
    <property type="entry name" value="PigN"/>
    <property type="match status" value="1"/>
</dbReference>
<dbReference type="Pfam" id="PF01663">
    <property type="entry name" value="Phosphodiest"/>
    <property type="match status" value="1"/>
</dbReference>
<dbReference type="GO" id="GO:0005789">
    <property type="term" value="C:endoplasmic reticulum membrane"/>
    <property type="evidence" value="ECO:0007669"/>
    <property type="project" value="UniProtKB-SubCell"/>
</dbReference>
<dbReference type="CDD" id="cd16020">
    <property type="entry name" value="GPI_EPT_1"/>
    <property type="match status" value="1"/>
</dbReference>
<dbReference type="EMBL" id="WJQU01000001">
    <property type="protein sequence ID" value="KAJ6648832.1"/>
    <property type="molecule type" value="Genomic_DNA"/>
</dbReference>
<comment type="function">
    <text evidence="12">Ethanolamine phosphate transferase involved in glycosylphosphatidylinositol-anchor biosynthesis. Transfers ethanolamine phosphate to the first alpha-1,4-linked mannose of the glycosylphosphatidylinositol precursor of GPI-anchor.</text>
</comment>
<comment type="subcellular location">
    <subcellularLocation>
        <location evidence="1 12">Endoplasmic reticulum membrane</location>
        <topology evidence="1 12">Multi-pass membrane protein</topology>
    </subcellularLocation>
</comment>
<evidence type="ECO:0000256" key="11">
    <source>
        <dbReference type="ARBA" id="ARBA00023180"/>
    </source>
</evidence>
<evidence type="ECO:0000256" key="3">
    <source>
        <dbReference type="ARBA" id="ARBA00008400"/>
    </source>
</evidence>
<feature type="transmembrane region" description="Helical" evidence="12">
    <location>
        <begin position="635"/>
        <end position="655"/>
    </location>
</feature>
<dbReference type="PANTHER" id="PTHR12250:SF0">
    <property type="entry name" value="GPI ETHANOLAMINE PHOSPHATE TRANSFERASE 1"/>
    <property type="match status" value="1"/>
</dbReference>
<dbReference type="PANTHER" id="PTHR12250">
    <property type="entry name" value="PHOSPHATIDYLINOSITOL GLYCAN, CLASS N"/>
    <property type="match status" value="1"/>
</dbReference>
<dbReference type="InterPro" id="IPR007070">
    <property type="entry name" value="GPI_EtnP_transferase_1"/>
</dbReference>
<evidence type="ECO:0000313" key="15">
    <source>
        <dbReference type="Proteomes" id="UP001151699"/>
    </source>
</evidence>
<dbReference type="Gene3D" id="3.40.720.10">
    <property type="entry name" value="Alkaline Phosphatase, subunit A"/>
    <property type="match status" value="2"/>
</dbReference>
<feature type="domain" description="GPI ethanolamine phosphate transferase 1 C-terminal" evidence="13">
    <location>
        <begin position="484"/>
        <end position="659"/>
    </location>
</feature>
<dbReference type="SUPFAM" id="SSF53649">
    <property type="entry name" value="Alkaline phosphatase-like"/>
    <property type="match status" value="1"/>
</dbReference>
<evidence type="ECO:0000256" key="4">
    <source>
        <dbReference type="ARBA" id="ARBA00020831"/>
    </source>
</evidence>
<keyword evidence="9 12" id="KW-1133">Transmembrane helix</keyword>
<feature type="transmembrane region" description="Helical" evidence="12">
    <location>
        <begin position="667"/>
        <end position="691"/>
    </location>
</feature>
<dbReference type="Proteomes" id="UP001151699">
    <property type="component" value="Chromosome A"/>
</dbReference>
<dbReference type="GO" id="GO:0006506">
    <property type="term" value="P:GPI anchor biosynthetic process"/>
    <property type="evidence" value="ECO:0007669"/>
    <property type="project" value="UniProtKB-KW"/>
</dbReference>
<keyword evidence="15" id="KW-1185">Reference proteome</keyword>
<feature type="transmembrane region" description="Helical" evidence="12">
    <location>
        <begin position="470"/>
        <end position="491"/>
    </location>
</feature>
<evidence type="ECO:0000256" key="9">
    <source>
        <dbReference type="ARBA" id="ARBA00022989"/>
    </source>
</evidence>
<comment type="similarity">
    <text evidence="3 12">Belongs to the PIGG/PIGN/PIGO family. PIGN subfamily.</text>
</comment>
<proteinExistence type="inferred from homology"/>
<evidence type="ECO:0000256" key="8">
    <source>
        <dbReference type="ARBA" id="ARBA00022824"/>
    </source>
</evidence>
<evidence type="ECO:0000256" key="5">
    <source>
        <dbReference type="ARBA" id="ARBA00022502"/>
    </source>
</evidence>
<evidence type="ECO:0000256" key="2">
    <source>
        <dbReference type="ARBA" id="ARBA00004687"/>
    </source>
</evidence>
<comment type="pathway">
    <text evidence="2 12">Glycolipid biosynthesis; glycosylphosphatidylinositol-anchor biosynthesis.</text>
</comment>
<evidence type="ECO:0000313" key="14">
    <source>
        <dbReference type="EMBL" id="KAJ6648832.1"/>
    </source>
</evidence>
<keyword evidence="7 12" id="KW-0812">Transmembrane</keyword>
<dbReference type="GO" id="GO:0051377">
    <property type="term" value="F:mannose-ethanolamine phosphotransferase activity"/>
    <property type="evidence" value="ECO:0007669"/>
    <property type="project" value="UniProtKB-UniRule"/>
</dbReference>
<evidence type="ECO:0000259" key="13">
    <source>
        <dbReference type="Pfam" id="PF04987"/>
    </source>
</evidence>
<accession>A0A9Q0S829</accession>
<keyword evidence="11" id="KW-0325">Glycoprotein</keyword>
<dbReference type="EC" id="2.-.-.-" evidence="12"/>
<dbReference type="InterPro" id="IPR017850">
    <property type="entry name" value="Alkaline_phosphatase_core_sf"/>
</dbReference>
<gene>
    <name evidence="14" type="primary">Pign</name>
    <name evidence="14" type="ORF">Bhyg_04064</name>
</gene>
<name>A0A9Q0S829_9DIPT</name>
<evidence type="ECO:0000256" key="7">
    <source>
        <dbReference type="ARBA" id="ARBA00022692"/>
    </source>
</evidence>
<dbReference type="InterPro" id="IPR037671">
    <property type="entry name" value="PIGN_N"/>
</dbReference>
<sequence>MLKLILLGGVLHLFFLASMFVIYFQSPIISGLEPQKKILDPPARRLVLFSADGLRAESFFRDGCSKTKFLKSIILTKGIHGISHTRVPTESRTGHVALIAGMYEDPSALFSGWQENLVKFDSVFNRSDTTFAWGSPDILTIFEMKSNNRNVRAFAYDKELQDFSGRSSTIAVDTWVFENVERFINARREQLQSETETVYFLHLLGLDTAGHTHKPNTKLFIDNLVAVDKGIEGITKLFEEVFQDDKTAFILTADHGMTDRGSHGDGDDYETQTPIVAWGAGVARYTETMESSDKLFSVVGSTRAPRFDIKQIDVAPLMATLLGIPIPVNSYGQLPMQYLNTSQSYAATAMYRNALQIAEQYKYLRNEFRKGFFSKYLKDFVAFDGSHMVSMEIQISKLLDAGKYDEAVILSKRLLEQSLNGVEYFQSYYQYWLLSAVALSMIGWIFYLVQVPVRSSGSTLNVNLQVTRGYSYIAYLGIFLVLVFVYFMSFVLPLFQSTKQRFEAIIDGLSIPYLLLSLSYEPVFLLILSLGLKYFVEMHHRTAKKTKELDIILKETNFLNDIINQMLYVMLAFFGTGNLASISSFDPNSVRCFVAVFARNLMSVLVVIKLVIPLLLVVCAFTAVYTSYKVPMEKIFLAILVICNMMGINFLFLVTNKGSWLQIGTSISHFVIIETTTVILCVLQILAKLLMETKLDFINSKRRSSAYKFE</sequence>
<evidence type="ECO:0000256" key="6">
    <source>
        <dbReference type="ARBA" id="ARBA00022679"/>
    </source>
</evidence>
<dbReference type="OrthoDB" id="2748310at2759"/>
<dbReference type="InterPro" id="IPR017852">
    <property type="entry name" value="GPI_EtnP_transferase_1_C"/>
</dbReference>
<dbReference type="InterPro" id="IPR002591">
    <property type="entry name" value="Phosphodiest/P_Trfase"/>
</dbReference>
<feature type="transmembrane region" description="Helical" evidence="12">
    <location>
        <begin position="566"/>
        <end position="585"/>
    </location>
</feature>
<dbReference type="AlphaFoldDB" id="A0A9Q0S829"/>
<protein>
    <recommendedName>
        <fullName evidence="4 12">GPI ethanolamine phosphate transferase 1</fullName>
        <ecNumber evidence="12">2.-.-.-</ecNumber>
    </recommendedName>
</protein>
<keyword evidence="10 12" id="KW-0472">Membrane</keyword>
<feature type="transmembrane region" description="Helical" evidence="12">
    <location>
        <begin position="605"/>
        <end position="628"/>
    </location>
</feature>
<evidence type="ECO:0000256" key="1">
    <source>
        <dbReference type="ARBA" id="ARBA00004477"/>
    </source>
</evidence>
<evidence type="ECO:0000256" key="10">
    <source>
        <dbReference type="ARBA" id="ARBA00023136"/>
    </source>
</evidence>
<keyword evidence="6 12" id="KW-0808">Transferase</keyword>
<feature type="transmembrane region" description="Helical" evidence="12">
    <location>
        <begin position="428"/>
        <end position="449"/>
    </location>
</feature>
<feature type="transmembrane region" description="Helical" evidence="12">
    <location>
        <begin position="511"/>
        <end position="536"/>
    </location>
</feature>
<keyword evidence="5 12" id="KW-0337">GPI-anchor biosynthesis</keyword>
<comment type="caution">
    <text evidence="12">Lacks conserved residue(s) required for the propagation of feature annotation.</text>
</comment>
<organism evidence="14 15">
    <name type="scientific">Pseudolycoriella hygida</name>
    <dbReference type="NCBI Taxonomy" id="35572"/>
    <lineage>
        <taxon>Eukaryota</taxon>
        <taxon>Metazoa</taxon>
        <taxon>Ecdysozoa</taxon>
        <taxon>Arthropoda</taxon>
        <taxon>Hexapoda</taxon>
        <taxon>Insecta</taxon>
        <taxon>Pterygota</taxon>
        <taxon>Neoptera</taxon>
        <taxon>Endopterygota</taxon>
        <taxon>Diptera</taxon>
        <taxon>Nematocera</taxon>
        <taxon>Sciaroidea</taxon>
        <taxon>Sciaridae</taxon>
        <taxon>Pseudolycoriella</taxon>
    </lineage>
</organism>
<evidence type="ECO:0000256" key="12">
    <source>
        <dbReference type="RuleBase" id="RU367138"/>
    </source>
</evidence>
<comment type="caution">
    <text evidence="14">The sequence shown here is derived from an EMBL/GenBank/DDBJ whole genome shotgun (WGS) entry which is preliminary data.</text>
</comment>
<keyword evidence="8 12" id="KW-0256">Endoplasmic reticulum</keyword>